<evidence type="ECO:0000256" key="4">
    <source>
        <dbReference type="ARBA" id="ARBA00022553"/>
    </source>
</evidence>
<evidence type="ECO:0000256" key="6">
    <source>
        <dbReference type="ARBA" id="ARBA00022723"/>
    </source>
</evidence>
<keyword evidence="4" id="KW-0597">Phosphoprotein</keyword>
<dbReference type="EMBL" id="JAAAJB010000334">
    <property type="protein sequence ID" value="KAG0258167.1"/>
    <property type="molecule type" value="Genomic_DNA"/>
</dbReference>
<evidence type="ECO:0000256" key="8">
    <source>
        <dbReference type="ARBA" id="ARBA00022837"/>
    </source>
</evidence>
<feature type="region of interest" description="Disordered" evidence="15">
    <location>
        <begin position="296"/>
        <end position="340"/>
    </location>
</feature>
<dbReference type="GO" id="GO:0046340">
    <property type="term" value="P:diacylglycerol catabolic process"/>
    <property type="evidence" value="ECO:0007669"/>
    <property type="project" value="TreeGrafter"/>
</dbReference>
<comment type="caution">
    <text evidence="17">The sequence shown here is derived from an EMBL/GenBank/DDBJ whole genome shotgun (WGS) entry which is preliminary data.</text>
</comment>
<dbReference type="GO" id="GO:0046872">
    <property type="term" value="F:metal ion binding"/>
    <property type="evidence" value="ECO:0007669"/>
    <property type="project" value="UniProtKB-KW"/>
</dbReference>
<feature type="domain" description="Fungal lipase-type" evidence="16">
    <location>
        <begin position="695"/>
        <end position="796"/>
    </location>
</feature>
<feature type="compositionally biased region" description="Acidic residues" evidence="15">
    <location>
        <begin position="210"/>
        <end position="227"/>
    </location>
</feature>
<dbReference type="Proteomes" id="UP000807716">
    <property type="component" value="Unassembled WGS sequence"/>
</dbReference>
<evidence type="ECO:0000259" key="16">
    <source>
        <dbReference type="Pfam" id="PF01764"/>
    </source>
</evidence>
<evidence type="ECO:0000256" key="9">
    <source>
        <dbReference type="ARBA" id="ARBA00022963"/>
    </source>
</evidence>
<feature type="region of interest" description="Disordered" evidence="15">
    <location>
        <begin position="566"/>
        <end position="600"/>
    </location>
</feature>
<feature type="region of interest" description="Disordered" evidence="15">
    <location>
        <begin position="478"/>
        <end position="510"/>
    </location>
</feature>
<dbReference type="PANTHER" id="PTHR45792">
    <property type="entry name" value="DIACYLGLYCEROL LIPASE HOMOLOG-RELATED"/>
    <property type="match status" value="1"/>
</dbReference>
<sequence length="1241" mass="134748">GLLETLQHGTSATLGISRRSLLAAISSAKILHVLKGSAGPNDAFSALLDKYTNLGVYVIHHSFTLAELFTIAGLQLASNTITVGIKAAEESVRIVDGLFGSTETSRALAAVVGLVRKEICDDDDFALAKAGKMTILAAITKALTVFACLQAATHKRTQKSVRMQLLYEGVIAAQSRKSHLLSIAGHTVDMRNGENHAHNPHSGVANSFYDSEDDDDDDDGEDEEEYDPTLLKDLSSVLETDPVDVTQDMTTTQIERVLSADILQVTTTQTLTTTTTQTFVRPGADLSLLGKPLPAVQDEGDTLNPSSFQGALETTSSTRGATSSLSIRARSHSRRGSVSSIASVATTLTQYATTSIAAIPPMTPNDDRHENQHHRTPSAAREYTPTSSTIAGEANRQASNNLRLMFSTVTRKFKKNQKLQMNSETKGPHVFVRTQEREIRTTEGTESLEWSEDDTDWIEVTKSTESSTVATDSITYDVPYDPQLQTNGGTSKSSSGFKPSNAGSGRNLGKSLLSKMSMQPTFLKNGRKGTRHHHQDSIPQMTITEVEEPKNDSSLFLGKEPTFVNGASKQAPPVPAKEFGTTPPPLPPKEPKEPHPENFPRDHLVRNIQRFMRYASASYGHNFMRILGIGLIGDTVYSPYGDHPNHHAFAAHTSIPLDSILLSSFTDPANKAFNAPKMHSLVHYLNLDHSAKCVVLTCRGTLGLSDVLTDLCAHYDDLVLPALNPEGKGDKDAFRPGAKYQVHAGMHASARLLANEGSTVFKTIKKALEQHPDYGLVLCGHSLGAGVVGILAVLLSMLSKDFEAYLARYDDDVETDDEAGDIGDGRKMYRTCGRQAKRGKPRVVYPELTTPFVTSVGSGLPPGRPIHCYSFASPCIMSLPLSRYCRGLVTTVVYQYDIVPTLSLGLLRDFKNVAVTLYEEGQVVEDIVKRLVMGITSKEKRNNDAPHMSTADYMASATYTSQRSKATTKTTTASNGNRGHSTSTNTHLYSEYDRWQLQETEDSDWSWSLIKTMRADMSSEKLYPPTPVYLLESITTTIPGDDASSSGSSTNSSTSNNSMALTTTIPSPIHPPPSPKMSAVSMNPSYSMSSPSLSPPSSTPPARSLTSMAFSTATSAAASLASHFSPFHRSTTPTPTSSATSGSAKDEPKRPSTPQPQTGHANGATTRLHEKKKNRQQKKKTTTKADGGKAGPKKAYKVTMRRLDHVEDRFSEIQFARTMFTDHSPANYEDCVERLAQTVFG</sequence>
<gene>
    <name evidence="17" type="ORF">DFQ27_004768</name>
</gene>
<feature type="region of interest" description="Disordered" evidence="15">
    <location>
        <begin position="358"/>
        <end position="401"/>
    </location>
</feature>
<evidence type="ECO:0000256" key="1">
    <source>
        <dbReference type="ARBA" id="ARBA00001913"/>
    </source>
</evidence>
<accession>A0A9P6Q260</accession>
<feature type="compositionally biased region" description="Basic and acidic residues" evidence="15">
    <location>
        <begin position="589"/>
        <end position="600"/>
    </location>
</feature>
<dbReference type="PANTHER" id="PTHR45792:SF7">
    <property type="entry name" value="PUTATIVE (AFU_ORTHOLOGUE AFUA_6G02710)-RELATED"/>
    <property type="match status" value="1"/>
</dbReference>
<keyword evidence="7" id="KW-0378">Hydrolase</keyword>
<evidence type="ECO:0000256" key="5">
    <source>
        <dbReference type="ARBA" id="ARBA00022692"/>
    </source>
</evidence>
<dbReference type="OrthoDB" id="438440at2759"/>
<feature type="compositionally biased region" description="Polar residues" evidence="15">
    <location>
        <begin position="384"/>
        <end position="401"/>
    </location>
</feature>
<keyword evidence="11" id="KW-0443">Lipid metabolism</keyword>
<dbReference type="Pfam" id="PF01764">
    <property type="entry name" value="Lipase_3"/>
    <property type="match status" value="1"/>
</dbReference>
<reference evidence="17" key="1">
    <citation type="journal article" date="2020" name="Fungal Divers.">
        <title>Resolving the Mortierellaceae phylogeny through synthesis of multi-gene phylogenetics and phylogenomics.</title>
        <authorList>
            <person name="Vandepol N."/>
            <person name="Liber J."/>
            <person name="Desiro A."/>
            <person name="Na H."/>
            <person name="Kennedy M."/>
            <person name="Barry K."/>
            <person name="Grigoriev I.V."/>
            <person name="Miller A.N."/>
            <person name="O'Donnell K."/>
            <person name="Stajich J.E."/>
            <person name="Bonito G."/>
        </authorList>
    </citation>
    <scope>NUCLEOTIDE SEQUENCE</scope>
    <source>
        <strain evidence="17">BC1065</strain>
    </source>
</reference>
<keyword evidence="6" id="KW-0479">Metal-binding</keyword>
<evidence type="ECO:0000313" key="17">
    <source>
        <dbReference type="EMBL" id="KAG0258167.1"/>
    </source>
</evidence>
<dbReference type="SUPFAM" id="SSF53474">
    <property type="entry name" value="alpha/beta-Hydrolases"/>
    <property type="match status" value="1"/>
</dbReference>
<evidence type="ECO:0000256" key="12">
    <source>
        <dbReference type="ARBA" id="ARBA00023136"/>
    </source>
</evidence>
<evidence type="ECO:0000313" key="18">
    <source>
        <dbReference type="Proteomes" id="UP000807716"/>
    </source>
</evidence>
<comment type="catalytic activity">
    <reaction evidence="13">
        <text>a 1,2-diacyl-sn-glycerol + H2O = a 2-acylglycerol + a fatty acid + H(+)</text>
        <dbReference type="Rhea" id="RHEA:33275"/>
        <dbReference type="ChEBI" id="CHEBI:15377"/>
        <dbReference type="ChEBI" id="CHEBI:15378"/>
        <dbReference type="ChEBI" id="CHEBI:17389"/>
        <dbReference type="ChEBI" id="CHEBI:17815"/>
        <dbReference type="ChEBI" id="CHEBI:28868"/>
        <dbReference type="EC" id="3.1.1.116"/>
    </reaction>
    <physiologicalReaction direction="left-to-right" evidence="13">
        <dbReference type="Rhea" id="RHEA:33276"/>
    </physiologicalReaction>
</comment>
<keyword evidence="12" id="KW-0472">Membrane</keyword>
<feature type="compositionally biased region" description="Polar residues" evidence="15">
    <location>
        <begin position="975"/>
        <end position="985"/>
    </location>
</feature>
<evidence type="ECO:0000256" key="7">
    <source>
        <dbReference type="ARBA" id="ARBA00022801"/>
    </source>
</evidence>
<feature type="compositionally biased region" description="Low complexity" evidence="15">
    <location>
        <begin position="1044"/>
        <end position="1067"/>
    </location>
</feature>
<feature type="compositionally biased region" description="Polar residues" evidence="15">
    <location>
        <begin position="483"/>
        <end position="504"/>
    </location>
</feature>
<organism evidence="17 18">
    <name type="scientific">Actinomortierella ambigua</name>
    <dbReference type="NCBI Taxonomy" id="1343610"/>
    <lineage>
        <taxon>Eukaryota</taxon>
        <taxon>Fungi</taxon>
        <taxon>Fungi incertae sedis</taxon>
        <taxon>Mucoromycota</taxon>
        <taxon>Mortierellomycotina</taxon>
        <taxon>Mortierellomycetes</taxon>
        <taxon>Mortierellales</taxon>
        <taxon>Mortierellaceae</taxon>
        <taxon>Actinomortierella</taxon>
    </lineage>
</organism>
<keyword evidence="5" id="KW-0812">Transmembrane</keyword>
<dbReference type="AlphaFoldDB" id="A0A9P6Q260"/>
<evidence type="ECO:0000256" key="11">
    <source>
        <dbReference type="ARBA" id="ARBA00023098"/>
    </source>
</evidence>
<proteinExistence type="predicted"/>
<dbReference type="CDD" id="cd00519">
    <property type="entry name" value="Lipase_3"/>
    <property type="match status" value="1"/>
</dbReference>
<feature type="compositionally biased region" description="Basic residues" evidence="15">
    <location>
        <begin position="525"/>
        <end position="534"/>
    </location>
</feature>
<name>A0A9P6Q260_9FUNG</name>
<dbReference type="InterPro" id="IPR029058">
    <property type="entry name" value="AB_hydrolase_fold"/>
</dbReference>
<evidence type="ECO:0000256" key="10">
    <source>
        <dbReference type="ARBA" id="ARBA00022989"/>
    </source>
</evidence>
<keyword evidence="9" id="KW-0442">Lipid degradation</keyword>
<evidence type="ECO:0000256" key="3">
    <source>
        <dbReference type="ARBA" id="ARBA00022475"/>
    </source>
</evidence>
<feature type="compositionally biased region" description="Basic residues" evidence="15">
    <location>
        <begin position="1169"/>
        <end position="1182"/>
    </location>
</feature>
<dbReference type="GO" id="GO:0019369">
    <property type="term" value="P:arachidonate metabolic process"/>
    <property type="evidence" value="ECO:0007669"/>
    <property type="project" value="TreeGrafter"/>
</dbReference>
<protein>
    <recommendedName>
        <fullName evidence="14">sn-1-specific diacylglycerol lipase</fullName>
        <ecNumber evidence="14">3.1.1.116</ecNumber>
    </recommendedName>
</protein>
<keyword evidence="8" id="KW-0106">Calcium</keyword>
<evidence type="ECO:0000256" key="13">
    <source>
        <dbReference type="ARBA" id="ARBA00024531"/>
    </source>
</evidence>
<evidence type="ECO:0000256" key="15">
    <source>
        <dbReference type="SAM" id="MobiDB-lite"/>
    </source>
</evidence>
<feature type="region of interest" description="Disordered" evidence="15">
    <location>
        <begin position="1040"/>
        <end position="1105"/>
    </location>
</feature>
<dbReference type="InterPro" id="IPR002921">
    <property type="entry name" value="Fungal_lipase-type"/>
</dbReference>
<dbReference type="Gene3D" id="3.40.50.1820">
    <property type="entry name" value="alpha/beta hydrolase"/>
    <property type="match status" value="1"/>
</dbReference>
<feature type="region of interest" description="Disordered" evidence="15">
    <location>
        <begin position="961"/>
        <end position="985"/>
    </location>
</feature>
<feature type="region of interest" description="Disordered" evidence="15">
    <location>
        <begin position="1124"/>
        <end position="1196"/>
    </location>
</feature>
<keyword evidence="3" id="KW-1003">Cell membrane</keyword>
<keyword evidence="18" id="KW-1185">Reference proteome</keyword>
<evidence type="ECO:0000256" key="14">
    <source>
        <dbReference type="ARBA" id="ARBA00026104"/>
    </source>
</evidence>
<feature type="compositionally biased region" description="Low complexity" evidence="15">
    <location>
        <begin position="1078"/>
        <end position="1092"/>
    </location>
</feature>
<dbReference type="GO" id="GO:0016298">
    <property type="term" value="F:lipase activity"/>
    <property type="evidence" value="ECO:0007669"/>
    <property type="project" value="TreeGrafter"/>
</dbReference>
<feature type="compositionally biased region" description="Low complexity" evidence="15">
    <location>
        <begin position="964"/>
        <end position="974"/>
    </location>
</feature>
<keyword evidence="10" id="KW-1133">Transmembrane helix</keyword>
<dbReference type="InterPro" id="IPR052214">
    <property type="entry name" value="DAG_Lipase-Related"/>
</dbReference>
<feature type="compositionally biased region" description="Low complexity" evidence="15">
    <location>
        <begin position="1130"/>
        <end position="1143"/>
    </location>
</feature>
<feature type="non-terminal residue" evidence="17">
    <location>
        <position position="1"/>
    </location>
</feature>
<feature type="region of interest" description="Disordered" evidence="15">
    <location>
        <begin position="522"/>
        <end position="541"/>
    </location>
</feature>
<feature type="compositionally biased region" description="Polar residues" evidence="15">
    <location>
        <begin position="303"/>
        <end position="326"/>
    </location>
</feature>
<dbReference type="EC" id="3.1.1.116" evidence="14"/>
<comment type="subcellular location">
    <subcellularLocation>
        <location evidence="2">Cell membrane</location>
        <topology evidence="2">Multi-pass membrane protein</topology>
    </subcellularLocation>
</comment>
<dbReference type="GO" id="GO:0005886">
    <property type="term" value="C:plasma membrane"/>
    <property type="evidence" value="ECO:0007669"/>
    <property type="project" value="UniProtKB-SubCell"/>
</dbReference>
<evidence type="ECO:0000256" key="2">
    <source>
        <dbReference type="ARBA" id="ARBA00004651"/>
    </source>
</evidence>
<feature type="region of interest" description="Disordered" evidence="15">
    <location>
        <begin position="191"/>
        <end position="230"/>
    </location>
</feature>
<comment type="cofactor">
    <cofactor evidence="1">
        <name>Ca(2+)</name>
        <dbReference type="ChEBI" id="CHEBI:29108"/>
    </cofactor>
</comment>
<feature type="compositionally biased region" description="Polar residues" evidence="15">
    <location>
        <begin position="1155"/>
        <end position="1165"/>
    </location>
</feature>